<keyword evidence="4" id="KW-1185">Reference proteome</keyword>
<accession>A0A8G2EYW4</accession>
<dbReference type="InterPro" id="IPR036735">
    <property type="entry name" value="NGN_dom_sf"/>
</dbReference>
<comment type="caution">
    <text evidence="3">The sequence shown here is derived from an EMBL/GenBank/DDBJ whole genome shotgun (WGS) entry which is preliminary data.</text>
</comment>
<gene>
    <name evidence="3" type="ORF">SAMN05660686_02445</name>
</gene>
<evidence type="ECO:0000256" key="1">
    <source>
        <dbReference type="ARBA" id="ARBA00023163"/>
    </source>
</evidence>
<evidence type="ECO:0000313" key="4">
    <source>
        <dbReference type="Proteomes" id="UP000198615"/>
    </source>
</evidence>
<proteinExistence type="predicted"/>
<dbReference type="AlphaFoldDB" id="A0A8G2EYW4"/>
<dbReference type="Gene3D" id="3.30.70.940">
    <property type="entry name" value="NusG, N-terminal domain"/>
    <property type="match status" value="1"/>
</dbReference>
<dbReference type="InterPro" id="IPR006645">
    <property type="entry name" value="NGN-like_dom"/>
</dbReference>
<dbReference type="OrthoDB" id="7844684at2"/>
<dbReference type="EMBL" id="FNBW01000007">
    <property type="protein sequence ID" value="SDF82994.1"/>
    <property type="molecule type" value="Genomic_DNA"/>
</dbReference>
<evidence type="ECO:0000313" key="3">
    <source>
        <dbReference type="EMBL" id="SDF82994.1"/>
    </source>
</evidence>
<dbReference type="Proteomes" id="UP000198615">
    <property type="component" value="Unassembled WGS sequence"/>
</dbReference>
<dbReference type="SUPFAM" id="SSF82679">
    <property type="entry name" value="N-utilization substance G protein NusG, N-terminal domain"/>
    <property type="match status" value="1"/>
</dbReference>
<reference evidence="3 4" key="1">
    <citation type="submission" date="2016-10" db="EMBL/GenBank/DDBJ databases">
        <authorList>
            <person name="Varghese N."/>
            <person name="Submissions S."/>
        </authorList>
    </citation>
    <scope>NUCLEOTIDE SEQUENCE [LARGE SCALE GENOMIC DNA]</scope>
    <source>
        <strain evidence="3 4">DSM 18839</strain>
    </source>
</reference>
<feature type="domain" description="NusG-like N-terminal" evidence="2">
    <location>
        <begin position="24"/>
        <end position="124"/>
    </location>
</feature>
<dbReference type="GO" id="GO:0006354">
    <property type="term" value="P:DNA-templated transcription elongation"/>
    <property type="evidence" value="ECO:0007669"/>
    <property type="project" value="InterPro"/>
</dbReference>
<organism evidence="3 4">
    <name type="scientific">Thalassobaculum litoreum DSM 18839</name>
    <dbReference type="NCBI Taxonomy" id="1123362"/>
    <lineage>
        <taxon>Bacteria</taxon>
        <taxon>Pseudomonadati</taxon>
        <taxon>Pseudomonadota</taxon>
        <taxon>Alphaproteobacteria</taxon>
        <taxon>Rhodospirillales</taxon>
        <taxon>Thalassobaculaceae</taxon>
        <taxon>Thalassobaculum</taxon>
    </lineage>
</organism>
<sequence length="204" mass="23086">MSETTPAPNPPGWIVNPTSAEGLNWFALRVTPQHEKAVFRELIDLAANPFCPVAARWVRLASGGKAKRKVRRQYALLATYVFIGFDDAPDFSVVDDVAAIRGFVCFDSQEREPSTIRREQIQSLMDRQARGVFDTPDWEANTQRETISYRAGDKVRVDLPGQSDQVFEVMRVRNAKHILRGLGLLGKEEITVSDPRRMELVTER</sequence>
<name>A0A8G2EYW4_9PROT</name>
<protein>
    <submittedName>
        <fullName evidence="3">Transcription antitermination factor NusG</fullName>
    </submittedName>
</protein>
<evidence type="ECO:0000259" key="2">
    <source>
        <dbReference type="Pfam" id="PF02357"/>
    </source>
</evidence>
<keyword evidence="1" id="KW-0804">Transcription</keyword>
<dbReference type="RefSeq" id="WP_093150627.1">
    <property type="nucleotide sequence ID" value="NZ_FNBW01000007.1"/>
</dbReference>
<dbReference type="Pfam" id="PF02357">
    <property type="entry name" value="NusG"/>
    <property type="match status" value="1"/>
</dbReference>